<feature type="domain" description="Enoyl reductase (ER)" evidence="1">
    <location>
        <begin position="23"/>
        <end position="353"/>
    </location>
</feature>
<name>A0ABV6W1P8_9ACTN</name>
<dbReference type="CDD" id="cd08273">
    <property type="entry name" value="MDR8"/>
    <property type="match status" value="1"/>
</dbReference>
<dbReference type="SMART" id="SM00829">
    <property type="entry name" value="PKS_ER"/>
    <property type="match status" value="1"/>
</dbReference>
<protein>
    <submittedName>
        <fullName evidence="2">Medium chain dehydrogenase/reductase family protein</fullName>
    </submittedName>
</protein>
<proteinExistence type="predicted"/>
<accession>A0ABV6W1P8</accession>
<dbReference type="PANTHER" id="PTHR43677:SF4">
    <property type="entry name" value="QUINONE OXIDOREDUCTASE-LIKE PROTEIN 2"/>
    <property type="match status" value="1"/>
</dbReference>
<dbReference type="SUPFAM" id="SSF50129">
    <property type="entry name" value="GroES-like"/>
    <property type="match status" value="1"/>
</dbReference>
<evidence type="ECO:0000313" key="3">
    <source>
        <dbReference type="Proteomes" id="UP001592531"/>
    </source>
</evidence>
<dbReference type="InterPro" id="IPR013154">
    <property type="entry name" value="ADH-like_N"/>
</dbReference>
<keyword evidence="3" id="KW-1185">Reference proteome</keyword>
<comment type="caution">
    <text evidence="2">The sequence shown here is derived from an EMBL/GenBank/DDBJ whole genome shotgun (WGS) entry which is preliminary data.</text>
</comment>
<gene>
    <name evidence="2" type="ORF">ACEZDE_25310</name>
</gene>
<dbReference type="Proteomes" id="UP001592531">
    <property type="component" value="Unassembled WGS sequence"/>
</dbReference>
<dbReference type="Gene3D" id="3.40.50.720">
    <property type="entry name" value="NAD(P)-binding Rossmann-like Domain"/>
    <property type="match status" value="1"/>
</dbReference>
<dbReference type="Gene3D" id="3.90.180.10">
    <property type="entry name" value="Medium-chain alcohol dehydrogenases, catalytic domain"/>
    <property type="match status" value="1"/>
</dbReference>
<dbReference type="RefSeq" id="WP_380540186.1">
    <property type="nucleotide sequence ID" value="NZ_JBHFAB010000022.1"/>
</dbReference>
<organism evidence="2 3">
    <name type="scientific">Streptacidiphilus cavernicola</name>
    <dbReference type="NCBI Taxonomy" id="3342716"/>
    <lineage>
        <taxon>Bacteria</taxon>
        <taxon>Bacillati</taxon>
        <taxon>Actinomycetota</taxon>
        <taxon>Actinomycetes</taxon>
        <taxon>Kitasatosporales</taxon>
        <taxon>Streptomycetaceae</taxon>
        <taxon>Streptacidiphilus</taxon>
    </lineage>
</organism>
<evidence type="ECO:0000313" key="2">
    <source>
        <dbReference type="EMBL" id="MFC1419930.1"/>
    </source>
</evidence>
<dbReference type="EMBL" id="JBHFAB010000022">
    <property type="protein sequence ID" value="MFC1419930.1"/>
    <property type="molecule type" value="Genomic_DNA"/>
</dbReference>
<dbReference type="InterPro" id="IPR036291">
    <property type="entry name" value="NAD(P)-bd_dom_sf"/>
</dbReference>
<reference evidence="2 3" key="1">
    <citation type="submission" date="2024-09" db="EMBL/GenBank/DDBJ databases">
        <authorList>
            <person name="Lee S.D."/>
        </authorList>
    </citation>
    <scope>NUCLEOTIDE SEQUENCE [LARGE SCALE GENOMIC DNA]</scope>
    <source>
        <strain evidence="2 3">N8-3</strain>
    </source>
</reference>
<dbReference type="PANTHER" id="PTHR43677">
    <property type="entry name" value="SHORT-CHAIN DEHYDROGENASE/REDUCTASE"/>
    <property type="match status" value="1"/>
</dbReference>
<sequence length="360" mass="38350">MSKTVTPVTPAAPVVALQVVLPGVVEPDGLEIRRTPLSPPGSGQVLVAVEATGMSFAEQSMRRGIYYRQPAFPFVPGYDLVGRVAVLGAGVDPGLLGRRIAALTKTGGWASHVLLAAEDVIAVPEGLDPVDVEALIVNGITAWQMLHRTARIRPGQTVLVHGANGGVGTILVQLARHHGVQVIGTASPRHHQALRALGVTPVDYRDPDLEARVRAIAPNGVDAVFDHLGGESVHRSYRLLAPGGTLVSYAIASKLNDRDGGRLLRLFLGLMTQLAWWNYLPNGHSASFYNIWSGRGLRPRAFRARLREDFTAVLGLLRDGALAPQIAARLPLTAAGEAMELAESHTAYGKIVLLPQGLPD</sequence>
<dbReference type="InterPro" id="IPR011032">
    <property type="entry name" value="GroES-like_sf"/>
</dbReference>
<dbReference type="Pfam" id="PF08240">
    <property type="entry name" value="ADH_N"/>
    <property type="match status" value="1"/>
</dbReference>
<dbReference type="SUPFAM" id="SSF51735">
    <property type="entry name" value="NAD(P)-binding Rossmann-fold domains"/>
    <property type="match status" value="1"/>
</dbReference>
<dbReference type="InterPro" id="IPR051397">
    <property type="entry name" value="Zn-ADH-like_protein"/>
</dbReference>
<dbReference type="InterPro" id="IPR020843">
    <property type="entry name" value="ER"/>
</dbReference>
<dbReference type="Pfam" id="PF13602">
    <property type="entry name" value="ADH_zinc_N_2"/>
    <property type="match status" value="1"/>
</dbReference>
<evidence type="ECO:0000259" key="1">
    <source>
        <dbReference type="SMART" id="SM00829"/>
    </source>
</evidence>